<gene>
    <name evidence="1" type="ORF">SUBVAR_06204</name>
</gene>
<dbReference type="HOGENOM" id="CLU_2994944_0_0_9"/>
<keyword evidence="2" id="KW-1185">Reference proteome</keyword>
<proteinExistence type="predicted"/>
<dbReference type="STRING" id="411471.SUBVAR_06204"/>
<reference evidence="1" key="1">
    <citation type="submission" date="2009-12" db="EMBL/GenBank/DDBJ databases">
        <authorList>
            <person name="Weinstock G."/>
            <person name="Sodergren E."/>
            <person name="Clifton S."/>
            <person name="Fulton L."/>
            <person name="Fulton B."/>
            <person name="Courtney L."/>
            <person name="Fronick C."/>
            <person name="Harrison M."/>
            <person name="Strong C."/>
            <person name="Farmer C."/>
            <person name="Delahaunty K."/>
            <person name="Markovic C."/>
            <person name="Hall O."/>
            <person name="Minx P."/>
            <person name="Tomlinson C."/>
            <person name="Mitreva M."/>
            <person name="Nelson J."/>
            <person name="Hou S."/>
            <person name="Wollam A."/>
            <person name="Pepin K.H."/>
            <person name="Johnson M."/>
            <person name="Bhonagiri V."/>
            <person name="Nash W.E."/>
            <person name="Warren W."/>
            <person name="Chinwalla A."/>
            <person name="Mardis E.R."/>
            <person name="Wilson R.K."/>
        </authorList>
    </citation>
    <scope>NUCLEOTIDE SEQUENCE [LARGE SCALE GENOMIC DNA]</scope>
    <source>
        <strain evidence="1">DSM 15176</strain>
    </source>
</reference>
<protein>
    <submittedName>
        <fullName evidence="1">Uncharacterized protein</fullName>
    </submittedName>
</protein>
<dbReference type="AlphaFoldDB" id="D1PP90"/>
<evidence type="ECO:0000313" key="1">
    <source>
        <dbReference type="EMBL" id="EFB75586.1"/>
    </source>
</evidence>
<evidence type="ECO:0000313" key="2">
    <source>
        <dbReference type="Proteomes" id="UP000003438"/>
    </source>
</evidence>
<comment type="caution">
    <text evidence="1">The sequence shown here is derived from an EMBL/GenBank/DDBJ whole genome shotgun (WGS) entry which is preliminary data.</text>
</comment>
<organism evidence="1 2">
    <name type="scientific">Subdoligranulum variabile DSM 15176</name>
    <dbReference type="NCBI Taxonomy" id="411471"/>
    <lineage>
        <taxon>Bacteria</taxon>
        <taxon>Bacillati</taxon>
        <taxon>Bacillota</taxon>
        <taxon>Clostridia</taxon>
        <taxon>Eubacteriales</taxon>
        <taxon>Oscillospiraceae</taxon>
        <taxon>Subdoligranulum</taxon>
    </lineage>
</organism>
<accession>D1PP90</accession>
<sequence length="57" mass="6262">MFSFIVQSAAGRRVQGPDGLNSPCIVPHLPQRRKGTGVKSVFCPVERYCIFGPCILQ</sequence>
<dbReference type="Proteomes" id="UP000003438">
    <property type="component" value="Unassembled WGS sequence"/>
</dbReference>
<dbReference type="EMBL" id="ACBY02000025">
    <property type="protein sequence ID" value="EFB75586.1"/>
    <property type="molecule type" value="Genomic_DNA"/>
</dbReference>
<name>D1PP90_9FIRM</name>